<feature type="domain" description="FAD-binding FR-type" evidence="1">
    <location>
        <begin position="6"/>
        <end position="104"/>
    </location>
</feature>
<evidence type="ECO:0000313" key="2">
    <source>
        <dbReference type="EMBL" id="KKT38131.1"/>
    </source>
</evidence>
<organism evidence="2 3">
    <name type="scientific">Candidatus Gottesmanbacteria bacterium GW2011_GWB1_44_11c</name>
    <dbReference type="NCBI Taxonomy" id="1618447"/>
    <lineage>
        <taxon>Bacteria</taxon>
        <taxon>Candidatus Gottesmaniibacteriota</taxon>
    </lineage>
</organism>
<dbReference type="InterPro" id="IPR039261">
    <property type="entry name" value="FNR_nucleotide-bd"/>
</dbReference>
<dbReference type="PRINTS" id="PR00410">
    <property type="entry name" value="PHEHYDRXLASE"/>
</dbReference>
<sequence>MALPKPRQYTGSITKKLQLTKTVFQFFIQNQQPNPLLFTPGQYATFIIDPQTRRQYTFCSAPNPSSFELIVDVSPMGVGSRYFLERKEGDRVEFLAPFGNFTLSENPLKKVFVATGTGIAPFRSMLLNGKEISNCSRDFGGRGRKPSK</sequence>
<evidence type="ECO:0000259" key="1">
    <source>
        <dbReference type="PROSITE" id="PS51384"/>
    </source>
</evidence>
<dbReference type="PANTHER" id="PTHR47354:SF5">
    <property type="entry name" value="PROTEIN RFBI"/>
    <property type="match status" value="1"/>
</dbReference>
<dbReference type="EMBL" id="LCHM01000013">
    <property type="protein sequence ID" value="KKT38131.1"/>
    <property type="molecule type" value="Genomic_DNA"/>
</dbReference>
<dbReference type="Pfam" id="PF00970">
    <property type="entry name" value="FAD_binding_6"/>
    <property type="match status" value="1"/>
</dbReference>
<reference evidence="2 3" key="1">
    <citation type="journal article" date="2015" name="Nature">
        <title>rRNA introns, odd ribosomes, and small enigmatic genomes across a large radiation of phyla.</title>
        <authorList>
            <person name="Brown C.T."/>
            <person name="Hug L.A."/>
            <person name="Thomas B.C."/>
            <person name="Sharon I."/>
            <person name="Castelle C.J."/>
            <person name="Singh A."/>
            <person name="Wilkins M.J."/>
            <person name="Williams K.H."/>
            <person name="Banfield J.F."/>
        </authorList>
    </citation>
    <scope>NUCLEOTIDE SEQUENCE [LARGE SCALE GENOMIC DNA]</scope>
</reference>
<dbReference type="Gene3D" id="2.40.30.10">
    <property type="entry name" value="Translation factors"/>
    <property type="match status" value="1"/>
</dbReference>
<evidence type="ECO:0000313" key="3">
    <source>
        <dbReference type="Proteomes" id="UP000034617"/>
    </source>
</evidence>
<dbReference type="InterPro" id="IPR017938">
    <property type="entry name" value="Riboflavin_synthase-like_b-brl"/>
</dbReference>
<dbReference type="Proteomes" id="UP000034617">
    <property type="component" value="Unassembled WGS sequence"/>
</dbReference>
<dbReference type="PROSITE" id="PS51384">
    <property type="entry name" value="FAD_FR"/>
    <property type="match status" value="1"/>
</dbReference>
<gene>
    <name evidence="2" type="ORF">UW22_C0013G0018</name>
</gene>
<dbReference type="SUPFAM" id="SSF52343">
    <property type="entry name" value="Ferredoxin reductase-like, C-terminal NADP-linked domain"/>
    <property type="match status" value="1"/>
</dbReference>
<accession>A0A0G1GST8</accession>
<dbReference type="InterPro" id="IPR017927">
    <property type="entry name" value="FAD-bd_FR_type"/>
</dbReference>
<dbReference type="InterPro" id="IPR050415">
    <property type="entry name" value="MRET"/>
</dbReference>
<protein>
    <submittedName>
        <fullName evidence="2">Ferredoxin-NAD(+) reductase</fullName>
    </submittedName>
</protein>
<dbReference type="GO" id="GO:0016491">
    <property type="term" value="F:oxidoreductase activity"/>
    <property type="evidence" value="ECO:0007669"/>
    <property type="project" value="InterPro"/>
</dbReference>
<proteinExistence type="predicted"/>
<dbReference type="InterPro" id="IPR008333">
    <property type="entry name" value="Cbr1-like_FAD-bd_dom"/>
</dbReference>
<dbReference type="Gene3D" id="3.40.50.80">
    <property type="entry name" value="Nucleotide-binding domain of ferredoxin-NADP reductase (FNR) module"/>
    <property type="match status" value="1"/>
</dbReference>
<comment type="caution">
    <text evidence="2">The sequence shown here is derived from an EMBL/GenBank/DDBJ whole genome shotgun (WGS) entry which is preliminary data.</text>
</comment>
<dbReference type="PANTHER" id="PTHR47354">
    <property type="entry name" value="NADH OXIDOREDUCTASE HCR"/>
    <property type="match status" value="1"/>
</dbReference>
<dbReference type="CDD" id="cd00322">
    <property type="entry name" value="FNR_like"/>
    <property type="match status" value="1"/>
</dbReference>
<name>A0A0G1GST8_9BACT</name>
<dbReference type="AlphaFoldDB" id="A0A0G1GST8"/>
<dbReference type="SUPFAM" id="SSF63380">
    <property type="entry name" value="Riboflavin synthase domain-like"/>
    <property type="match status" value="1"/>
</dbReference>